<dbReference type="RefSeq" id="WP_184424066.1">
    <property type="nucleotide sequence ID" value="NZ_AP027362.1"/>
</dbReference>
<evidence type="ECO:0000256" key="2">
    <source>
        <dbReference type="ARBA" id="ARBA00022490"/>
    </source>
</evidence>
<sequence>MQPLIEQTLTLAAICQVSHYVQRLSRHGQINDDELTLLLKSIMVTSPENTLEVYGGEYANIKVGLETLSLHLGNNAKQKDPEITRYVVSLLSLERRLNKHPKKLQELGERIVQCQRQLAHYDINSETLISSIASIYSDIISPLGTPIQVAGNPEILKQSINQHKIRSLLLAGIRSAVLWRQVGGKRRTILFSRAKIVNCAQDLLKRI</sequence>
<dbReference type="EMBL" id="JACHHU010000012">
    <property type="protein sequence ID" value="MBB6543271.1"/>
    <property type="molecule type" value="Genomic_DNA"/>
</dbReference>
<evidence type="ECO:0000256" key="3">
    <source>
        <dbReference type="ARBA" id="ARBA00023136"/>
    </source>
</evidence>
<dbReference type="SUPFAM" id="SSF101322">
    <property type="entry name" value="YcfC-like"/>
    <property type="match status" value="1"/>
</dbReference>
<comment type="caution">
    <text evidence="5">The sequence shown here is derived from an EMBL/GenBank/DDBJ whole genome shotgun (WGS) entry which is preliminary data.</text>
</comment>
<organism evidence="5 6">
    <name type="scientific">Thalassotalea piscium</name>
    <dbReference type="NCBI Taxonomy" id="1230533"/>
    <lineage>
        <taxon>Bacteria</taxon>
        <taxon>Pseudomonadati</taxon>
        <taxon>Pseudomonadota</taxon>
        <taxon>Gammaproteobacteria</taxon>
        <taxon>Alteromonadales</taxon>
        <taxon>Colwelliaceae</taxon>
        <taxon>Thalassotalea</taxon>
    </lineage>
</organism>
<proteinExistence type="inferred from homology"/>
<gene>
    <name evidence="4" type="primary">hflD</name>
    <name evidence="5" type="ORF">HNQ55_001779</name>
</gene>
<dbReference type="Pfam" id="PF04356">
    <property type="entry name" value="DUF489"/>
    <property type="match status" value="1"/>
</dbReference>
<keyword evidence="1 4" id="KW-1003">Cell membrane</keyword>
<dbReference type="GO" id="GO:0005886">
    <property type="term" value="C:plasma membrane"/>
    <property type="evidence" value="ECO:0007669"/>
    <property type="project" value="UniProtKB-SubCell"/>
</dbReference>
<dbReference type="AlphaFoldDB" id="A0A7X0TTI4"/>
<comment type="subcellular location">
    <subcellularLocation>
        <location evidence="4">Cytoplasm</location>
    </subcellularLocation>
    <subcellularLocation>
        <location evidence="4">Cell membrane</location>
        <topology evidence="4">Peripheral membrane protein</topology>
        <orientation evidence="4">Cytoplasmic side</orientation>
    </subcellularLocation>
</comment>
<dbReference type="HAMAP" id="MF_00695">
    <property type="entry name" value="HflD_protein"/>
    <property type="match status" value="1"/>
</dbReference>
<protein>
    <recommendedName>
        <fullName evidence="4">High frequency lysogenization protein HflD homolog</fullName>
    </recommendedName>
</protein>
<evidence type="ECO:0000256" key="4">
    <source>
        <dbReference type="HAMAP-Rule" id="MF_00695"/>
    </source>
</evidence>
<dbReference type="InterPro" id="IPR035932">
    <property type="entry name" value="HflD-like_sf"/>
</dbReference>
<evidence type="ECO:0000313" key="6">
    <source>
        <dbReference type="Proteomes" id="UP000537141"/>
    </source>
</evidence>
<dbReference type="NCBIfam" id="NF001246">
    <property type="entry name" value="PRK00218.1-2"/>
    <property type="match status" value="1"/>
</dbReference>
<accession>A0A7X0TTI4</accession>
<dbReference type="NCBIfam" id="NF001248">
    <property type="entry name" value="PRK00218.1-4"/>
    <property type="match status" value="1"/>
</dbReference>
<dbReference type="Proteomes" id="UP000537141">
    <property type="component" value="Unassembled WGS sequence"/>
</dbReference>
<dbReference type="PANTHER" id="PTHR38100:SF1">
    <property type="entry name" value="HIGH FREQUENCY LYSOGENIZATION PROTEIN HFLD"/>
    <property type="match status" value="1"/>
</dbReference>
<evidence type="ECO:0000256" key="1">
    <source>
        <dbReference type="ARBA" id="ARBA00022475"/>
    </source>
</evidence>
<evidence type="ECO:0000313" key="5">
    <source>
        <dbReference type="EMBL" id="MBB6543271.1"/>
    </source>
</evidence>
<keyword evidence="3 4" id="KW-0472">Membrane</keyword>
<keyword evidence="6" id="KW-1185">Reference proteome</keyword>
<dbReference type="InterPro" id="IPR007451">
    <property type="entry name" value="HflD"/>
</dbReference>
<comment type="similarity">
    <text evidence="4">Belongs to the HflD family.</text>
</comment>
<dbReference type="GO" id="GO:0005737">
    <property type="term" value="C:cytoplasm"/>
    <property type="evidence" value="ECO:0007669"/>
    <property type="project" value="UniProtKB-SubCell"/>
</dbReference>
<dbReference type="Gene3D" id="1.10.3890.10">
    <property type="entry name" value="HflD-like"/>
    <property type="match status" value="1"/>
</dbReference>
<name>A0A7X0TTI4_9GAMM</name>
<dbReference type="PANTHER" id="PTHR38100">
    <property type="entry name" value="HIGH FREQUENCY LYSOGENIZATION PROTEIN HFLD"/>
    <property type="match status" value="1"/>
</dbReference>
<keyword evidence="2 4" id="KW-0963">Cytoplasm</keyword>
<reference evidence="5 6" key="1">
    <citation type="submission" date="2020-08" db="EMBL/GenBank/DDBJ databases">
        <title>Genomic Encyclopedia of Type Strains, Phase IV (KMG-IV): sequencing the most valuable type-strain genomes for metagenomic binning, comparative biology and taxonomic classification.</title>
        <authorList>
            <person name="Goeker M."/>
        </authorList>
    </citation>
    <scope>NUCLEOTIDE SEQUENCE [LARGE SCALE GENOMIC DNA]</scope>
    <source>
        <strain evidence="5 6">DSM 26287</strain>
    </source>
</reference>